<dbReference type="EMBL" id="BK014728">
    <property type="protein sequence ID" value="DAD73044.1"/>
    <property type="molecule type" value="Genomic_DNA"/>
</dbReference>
<proteinExistence type="predicted"/>
<organism evidence="1">
    <name type="scientific">Siphoviridae sp. ctLkp13</name>
    <dbReference type="NCBI Taxonomy" id="2826252"/>
    <lineage>
        <taxon>Viruses</taxon>
        <taxon>Duplodnaviria</taxon>
        <taxon>Heunggongvirae</taxon>
        <taxon>Uroviricota</taxon>
        <taxon>Caudoviricetes</taxon>
    </lineage>
</organism>
<accession>A0A8S5LSP5</accession>
<reference evidence="1" key="1">
    <citation type="journal article" date="2021" name="Proc. Natl. Acad. Sci. U.S.A.">
        <title>A Catalog of Tens of Thousands of Viruses from Human Metagenomes Reveals Hidden Associations with Chronic Diseases.</title>
        <authorList>
            <person name="Tisza M.J."/>
            <person name="Buck C.B."/>
        </authorList>
    </citation>
    <scope>NUCLEOTIDE SEQUENCE</scope>
    <source>
        <strain evidence="1">CtLkp13</strain>
    </source>
</reference>
<protein>
    <submittedName>
        <fullName evidence="1">Uncharacterized protein</fullName>
    </submittedName>
</protein>
<evidence type="ECO:0000313" key="1">
    <source>
        <dbReference type="EMBL" id="DAD73044.1"/>
    </source>
</evidence>
<sequence length="29" mass="2956">MGASSFQTQSLSLCSELLCIPPSVCALGL</sequence>
<name>A0A8S5LSP5_9CAUD</name>